<proteinExistence type="predicted"/>
<evidence type="ECO:0000313" key="3">
    <source>
        <dbReference type="EMBL" id="KAF2879174.1"/>
    </source>
</evidence>
<evidence type="ECO:0000313" key="4">
    <source>
        <dbReference type="Proteomes" id="UP000801492"/>
    </source>
</evidence>
<gene>
    <name evidence="3" type="ORF">ILUMI_26992</name>
</gene>
<feature type="domain" description="EF-hand" evidence="2">
    <location>
        <begin position="356"/>
        <end position="391"/>
    </location>
</feature>
<dbReference type="Pfam" id="PF15891">
    <property type="entry name" value="Nuc_deoxyri_tr2"/>
    <property type="match status" value="1"/>
</dbReference>
<dbReference type="InterPro" id="IPR011992">
    <property type="entry name" value="EF-hand-dom_pair"/>
</dbReference>
<dbReference type="PANTHER" id="PTHR36300">
    <property type="entry name" value="RAW, ISOFORM A"/>
    <property type="match status" value="1"/>
</dbReference>
<dbReference type="AlphaFoldDB" id="A0A8K0C3X3"/>
<sequence length="669" mass="75123">MDSVIMTSPGNSTRLKSRLRNAATSLLARSSKNRQTSNKNHAINHKNNRNINSRSNSLRNNTNLRQVNNYNRNINGNHENSNCINNNGNLPPTKNIQNNTFYRGAFAREVYSTICSRLGHTPYIPGDLVQTIFNDMHLYPSKSQVSEMLQCARQCGRRNGTTPFLTFGEFCVFAREMQRPKSHRKAQQQRTSNKCTKNCEVFLGGSCNPTTWRADTAIPELQKHGISYYNPQRSIWGPELVAEEFDAKQSASVLLFVVDSQTRSVSGMIEVAYLVASSRCVVVVTHPYKLGQSIMGEELSYREYLDLMNGQAALLALVKSQGVRVHSNLTSALQRTTFLLQNSTANGISPEEQVISKLRTLRDTFDSYDVNRTGDLHLNDVLDAYYRLTNKTLQISELYNYLSTSNNSDTSKMRISFEQFCALVAEFSIDGCNTSMSDDWASQPLQRQCSANNNTHCDNTHANCPVSNHTSKDTTNKETWLADVYLGGSCRTGSTWRENIAIPLLKKHGLTYYNPAIREANCTDNSLVNEENVINGHFTNGSMYFNGENDEVSVNGESAVLENCMLQRKRAMDKSKVLLFVVTNDTRSLTSMILASHYIGLGADNVVLCIEQLPSEDCQLSNETLSKQAIKDYNRGRVYLMDVAKRRQVSVFENITEAVQCAIDKCQGR</sequence>
<dbReference type="SUPFAM" id="SSF47473">
    <property type="entry name" value="EF-hand"/>
    <property type="match status" value="1"/>
</dbReference>
<dbReference type="InterPro" id="IPR039470">
    <property type="entry name" value="Nuc_deoxyri_tr2"/>
</dbReference>
<evidence type="ECO:0000259" key="2">
    <source>
        <dbReference type="PROSITE" id="PS50222"/>
    </source>
</evidence>
<dbReference type="PROSITE" id="PS50222">
    <property type="entry name" value="EF_HAND_2"/>
    <property type="match status" value="1"/>
</dbReference>
<protein>
    <recommendedName>
        <fullName evidence="2">EF-hand domain-containing protein</fullName>
    </recommendedName>
</protein>
<feature type="compositionally biased region" description="Low complexity" evidence="1">
    <location>
        <begin position="49"/>
        <end position="58"/>
    </location>
</feature>
<keyword evidence="4" id="KW-1185">Reference proteome</keyword>
<dbReference type="PANTHER" id="PTHR36300:SF1">
    <property type="entry name" value="RAW, ISOFORM A"/>
    <property type="match status" value="1"/>
</dbReference>
<evidence type="ECO:0000256" key="1">
    <source>
        <dbReference type="SAM" id="MobiDB-lite"/>
    </source>
</evidence>
<dbReference type="GO" id="GO:0005886">
    <property type="term" value="C:plasma membrane"/>
    <property type="evidence" value="ECO:0007669"/>
    <property type="project" value="TreeGrafter"/>
</dbReference>
<dbReference type="FunFam" id="3.40.50.450:FF:000017">
    <property type="entry name" value="Raw, isoform D"/>
    <property type="match status" value="1"/>
</dbReference>
<dbReference type="InterPro" id="IPR002048">
    <property type="entry name" value="EF_hand_dom"/>
</dbReference>
<comment type="caution">
    <text evidence="3">The sequence shown here is derived from an EMBL/GenBank/DDBJ whole genome shotgun (WGS) entry which is preliminary data.</text>
</comment>
<reference evidence="3" key="1">
    <citation type="submission" date="2019-08" db="EMBL/GenBank/DDBJ databases">
        <title>The genome of the North American firefly Photinus pyralis.</title>
        <authorList>
            <consortium name="Photinus pyralis genome working group"/>
            <person name="Fallon T.R."/>
            <person name="Sander Lower S.E."/>
            <person name="Weng J.-K."/>
        </authorList>
    </citation>
    <scope>NUCLEOTIDE SEQUENCE</scope>
    <source>
        <strain evidence="3">TRF0915ILg1</strain>
        <tissue evidence="3">Whole body</tissue>
    </source>
</reference>
<dbReference type="OrthoDB" id="6493944at2759"/>
<accession>A0A8K0C3X3</accession>
<dbReference type="Proteomes" id="UP000801492">
    <property type="component" value="Unassembled WGS sequence"/>
</dbReference>
<organism evidence="3 4">
    <name type="scientific">Ignelater luminosus</name>
    <name type="common">Cucubano</name>
    <name type="synonym">Pyrophorus luminosus</name>
    <dbReference type="NCBI Taxonomy" id="2038154"/>
    <lineage>
        <taxon>Eukaryota</taxon>
        <taxon>Metazoa</taxon>
        <taxon>Ecdysozoa</taxon>
        <taxon>Arthropoda</taxon>
        <taxon>Hexapoda</taxon>
        <taxon>Insecta</taxon>
        <taxon>Pterygota</taxon>
        <taxon>Neoptera</taxon>
        <taxon>Endopterygota</taxon>
        <taxon>Coleoptera</taxon>
        <taxon>Polyphaga</taxon>
        <taxon>Elateriformia</taxon>
        <taxon>Elateroidea</taxon>
        <taxon>Elateridae</taxon>
        <taxon>Agrypninae</taxon>
        <taxon>Pyrophorini</taxon>
        <taxon>Ignelater</taxon>
    </lineage>
</organism>
<name>A0A8K0C3X3_IGNLU</name>
<feature type="region of interest" description="Disordered" evidence="1">
    <location>
        <begin position="28"/>
        <end position="58"/>
    </location>
</feature>
<dbReference type="GO" id="GO:0005509">
    <property type="term" value="F:calcium ion binding"/>
    <property type="evidence" value="ECO:0007669"/>
    <property type="project" value="InterPro"/>
</dbReference>
<dbReference type="Gene3D" id="3.40.50.450">
    <property type="match status" value="2"/>
</dbReference>
<dbReference type="EMBL" id="VTPC01091216">
    <property type="protein sequence ID" value="KAF2879174.1"/>
    <property type="molecule type" value="Genomic_DNA"/>
</dbReference>